<dbReference type="GeneID" id="64590353"/>
<dbReference type="EMBL" id="JABBWE010000029">
    <property type="protein sequence ID" value="KAG1793653.1"/>
    <property type="molecule type" value="Genomic_DNA"/>
</dbReference>
<sequence length="67" mass="7939">DGTNEDHELHCRAMLMLFKPWRKFEDLKCHNDTWAESLEQQAFAPELSRVMQNMNVENECKDACDTH</sequence>
<keyword evidence="2" id="KW-1185">Reference proteome</keyword>
<evidence type="ECO:0000313" key="2">
    <source>
        <dbReference type="Proteomes" id="UP000719766"/>
    </source>
</evidence>
<dbReference type="AlphaFoldDB" id="A0A9P7DI41"/>
<comment type="caution">
    <text evidence="1">The sequence shown here is derived from an EMBL/GenBank/DDBJ whole genome shotgun (WGS) entry which is preliminary data.</text>
</comment>
<protein>
    <submittedName>
        <fullName evidence="1">Uncharacterized protein</fullName>
    </submittedName>
</protein>
<feature type="non-terminal residue" evidence="1">
    <location>
        <position position="1"/>
    </location>
</feature>
<organism evidence="1 2">
    <name type="scientific">Suillus plorans</name>
    <dbReference type="NCBI Taxonomy" id="116603"/>
    <lineage>
        <taxon>Eukaryota</taxon>
        <taxon>Fungi</taxon>
        <taxon>Dikarya</taxon>
        <taxon>Basidiomycota</taxon>
        <taxon>Agaricomycotina</taxon>
        <taxon>Agaricomycetes</taxon>
        <taxon>Agaricomycetidae</taxon>
        <taxon>Boletales</taxon>
        <taxon>Suillineae</taxon>
        <taxon>Suillaceae</taxon>
        <taxon>Suillus</taxon>
    </lineage>
</organism>
<gene>
    <name evidence="1" type="ORF">HD556DRAFT_1212328</name>
</gene>
<feature type="non-terminal residue" evidence="1">
    <location>
        <position position="67"/>
    </location>
</feature>
<dbReference type="Proteomes" id="UP000719766">
    <property type="component" value="Unassembled WGS sequence"/>
</dbReference>
<dbReference type="OrthoDB" id="3050185at2759"/>
<name>A0A9P7DI41_9AGAM</name>
<reference evidence="1" key="1">
    <citation type="journal article" date="2020" name="New Phytol.">
        <title>Comparative genomics reveals dynamic genome evolution in host specialist ectomycorrhizal fungi.</title>
        <authorList>
            <person name="Lofgren L.A."/>
            <person name="Nguyen N.H."/>
            <person name="Vilgalys R."/>
            <person name="Ruytinx J."/>
            <person name="Liao H.L."/>
            <person name="Branco S."/>
            <person name="Kuo A."/>
            <person name="LaButti K."/>
            <person name="Lipzen A."/>
            <person name="Andreopoulos W."/>
            <person name="Pangilinan J."/>
            <person name="Riley R."/>
            <person name="Hundley H."/>
            <person name="Na H."/>
            <person name="Barry K."/>
            <person name="Grigoriev I.V."/>
            <person name="Stajich J.E."/>
            <person name="Kennedy P.G."/>
        </authorList>
    </citation>
    <scope>NUCLEOTIDE SEQUENCE</scope>
    <source>
        <strain evidence="1">S12</strain>
    </source>
</reference>
<proteinExistence type="predicted"/>
<dbReference type="RefSeq" id="XP_041160051.1">
    <property type="nucleotide sequence ID" value="XM_041296589.1"/>
</dbReference>
<evidence type="ECO:0000313" key="1">
    <source>
        <dbReference type="EMBL" id="KAG1793653.1"/>
    </source>
</evidence>
<accession>A0A9P7DI41</accession>